<evidence type="ECO:0000313" key="4">
    <source>
        <dbReference type="EMBL" id="ABM76922.1"/>
    </source>
</evidence>
<reference evidence="4 5" key="1">
    <citation type="journal article" date="2007" name="PLoS Genet.">
        <title>Patterns and implications of gene gain and loss in the evolution of Prochlorococcus.</title>
        <authorList>
            <person name="Kettler G.C."/>
            <person name="Martiny A.C."/>
            <person name="Huang K."/>
            <person name="Zucker J."/>
            <person name="Coleman M.L."/>
            <person name="Rodrigue S."/>
            <person name="Chen F."/>
            <person name="Lapidus A."/>
            <person name="Ferriera S."/>
            <person name="Johnson J."/>
            <person name="Steglich C."/>
            <person name="Church G.M."/>
            <person name="Richardson P."/>
            <person name="Chisholm S.W."/>
        </authorList>
    </citation>
    <scope>NUCLEOTIDE SEQUENCE [LARGE SCALE GENOMIC DNA]</scope>
    <source>
        <strain evidence="4 5">MIT 9303</strain>
    </source>
</reference>
<sequence>MVTSCSHKAAHKFMTVEAIRITSTNFAPTVSAVSMLESTKNVVLKPQTDGTVIKILAKDGQRVKAGQTILVLDNEQQSAALDSAKSEARKDQLNAERYEFLYQQGATSAKTRDKYAVQAIQSRDQAKADAATLGYKFVRAPINGLIGDLDKVKLGDYVKKGQTITGIVDDSMLWTMMQIPATQANQVQLGQTVMVASQTTPPLTGQGSVVFISPYYELNGTNKSPNTLMVKAAFPNLTDKLKTGQFVKSQIVTGKFTSLAVPVQAVFMEAQQPFVYVVVPLSKALPKIKASSSLPEATKKKLESLPTNTPIVLQRAVTLGQLQNNLYPLKSGLQKGEQVVSSNTALLRNGMAVKIAPAQATKKESN</sequence>
<dbReference type="Gene3D" id="2.40.420.20">
    <property type="match status" value="1"/>
</dbReference>
<dbReference type="SUPFAM" id="SSF111369">
    <property type="entry name" value="HlyD-like secretion proteins"/>
    <property type="match status" value="1"/>
</dbReference>
<dbReference type="GO" id="GO:0015562">
    <property type="term" value="F:efflux transmembrane transporter activity"/>
    <property type="evidence" value="ECO:0007669"/>
    <property type="project" value="TreeGrafter"/>
</dbReference>
<dbReference type="PANTHER" id="PTHR30469:SF39">
    <property type="entry name" value="SLL0180 PROTEIN"/>
    <property type="match status" value="1"/>
</dbReference>
<dbReference type="PANTHER" id="PTHR30469">
    <property type="entry name" value="MULTIDRUG RESISTANCE PROTEIN MDTA"/>
    <property type="match status" value="1"/>
</dbReference>
<dbReference type="KEGG" id="pmf:P9303_01671"/>
<organism evidence="4 5">
    <name type="scientific">Prochlorococcus marinus (strain MIT 9303)</name>
    <dbReference type="NCBI Taxonomy" id="59922"/>
    <lineage>
        <taxon>Bacteria</taxon>
        <taxon>Bacillati</taxon>
        <taxon>Cyanobacteriota</taxon>
        <taxon>Cyanophyceae</taxon>
        <taxon>Synechococcales</taxon>
        <taxon>Prochlorococcaceae</taxon>
        <taxon>Prochlorococcus</taxon>
    </lineage>
</organism>
<dbReference type="Pfam" id="PF25917">
    <property type="entry name" value="BSH_RND"/>
    <property type="match status" value="1"/>
</dbReference>
<dbReference type="InterPro" id="IPR058625">
    <property type="entry name" value="MdtA-like_BSH"/>
</dbReference>
<dbReference type="Proteomes" id="UP000002274">
    <property type="component" value="Chromosome"/>
</dbReference>
<name>A2C612_PROM3</name>
<dbReference type="Gene3D" id="2.40.50.100">
    <property type="match status" value="1"/>
</dbReference>
<proteinExistence type="inferred from homology"/>
<evidence type="ECO:0000256" key="1">
    <source>
        <dbReference type="ARBA" id="ARBA00009477"/>
    </source>
</evidence>
<dbReference type="InterPro" id="IPR058792">
    <property type="entry name" value="Beta-barrel_RND_2"/>
</dbReference>
<dbReference type="Gene3D" id="2.40.30.170">
    <property type="match status" value="1"/>
</dbReference>
<feature type="domain" description="Multidrug resistance protein MdtA-like barrel-sandwich hybrid" evidence="2">
    <location>
        <begin position="42"/>
        <end position="168"/>
    </location>
</feature>
<evidence type="ECO:0000313" key="5">
    <source>
        <dbReference type="Proteomes" id="UP000002274"/>
    </source>
</evidence>
<dbReference type="STRING" id="59922.P9303_01671"/>
<protein>
    <submittedName>
        <fullName evidence="4">Membrane-fusion protein</fullName>
    </submittedName>
</protein>
<dbReference type="Gene3D" id="1.10.287.470">
    <property type="entry name" value="Helix hairpin bin"/>
    <property type="match status" value="1"/>
</dbReference>
<dbReference type="AlphaFoldDB" id="A2C612"/>
<dbReference type="GO" id="GO:1990281">
    <property type="term" value="C:efflux pump complex"/>
    <property type="evidence" value="ECO:0007669"/>
    <property type="project" value="TreeGrafter"/>
</dbReference>
<dbReference type="NCBIfam" id="TIGR01730">
    <property type="entry name" value="RND_mfp"/>
    <property type="match status" value="1"/>
</dbReference>
<dbReference type="HOGENOM" id="CLU_018816_1_2_3"/>
<dbReference type="InterPro" id="IPR006143">
    <property type="entry name" value="RND_pump_MFP"/>
</dbReference>
<dbReference type="BioCyc" id="PMAR59922:G1G80-162-MONOMER"/>
<evidence type="ECO:0000259" key="3">
    <source>
        <dbReference type="Pfam" id="PF25954"/>
    </source>
</evidence>
<evidence type="ECO:0000259" key="2">
    <source>
        <dbReference type="Pfam" id="PF25917"/>
    </source>
</evidence>
<comment type="similarity">
    <text evidence="1">Belongs to the membrane fusion protein (MFP) (TC 8.A.1) family.</text>
</comment>
<dbReference type="Pfam" id="PF25954">
    <property type="entry name" value="Beta-barrel_RND_2"/>
    <property type="match status" value="1"/>
</dbReference>
<feature type="domain" description="CusB-like beta-barrel" evidence="3">
    <location>
        <begin position="173"/>
        <end position="252"/>
    </location>
</feature>
<gene>
    <name evidence="4" type="ordered locus">P9303_01671</name>
</gene>
<accession>A2C612</accession>
<dbReference type="EMBL" id="CP000554">
    <property type="protein sequence ID" value="ABM76922.1"/>
    <property type="molecule type" value="Genomic_DNA"/>
</dbReference>